<organism evidence="1 2">
    <name type="scientific">Colletotrichum navitas</name>
    <dbReference type="NCBI Taxonomy" id="681940"/>
    <lineage>
        <taxon>Eukaryota</taxon>
        <taxon>Fungi</taxon>
        <taxon>Dikarya</taxon>
        <taxon>Ascomycota</taxon>
        <taxon>Pezizomycotina</taxon>
        <taxon>Sordariomycetes</taxon>
        <taxon>Hypocreomycetidae</taxon>
        <taxon>Glomerellales</taxon>
        <taxon>Glomerellaceae</taxon>
        <taxon>Colletotrichum</taxon>
        <taxon>Colletotrichum graminicola species complex</taxon>
    </lineage>
</organism>
<dbReference type="RefSeq" id="XP_060419615.1">
    <property type="nucleotide sequence ID" value="XM_060551478.1"/>
</dbReference>
<protein>
    <submittedName>
        <fullName evidence="1">Uncharacterized protein</fullName>
    </submittedName>
</protein>
<dbReference type="GeneID" id="85435718"/>
<dbReference type="Proteomes" id="UP001230504">
    <property type="component" value="Unassembled WGS sequence"/>
</dbReference>
<gene>
    <name evidence="1" type="ORF">LY79DRAFT_204153</name>
</gene>
<accession>A0AAD8VBD5</accession>
<dbReference type="EMBL" id="JAHLJV010000003">
    <property type="protein sequence ID" value="KAK1598953.1"/>
    <property type="molecule type" value="Genomic_DNA"/>
</dbReference>
<evidence type="ECO:0000313" key="2">
    <source>
        <dbReference type="Proteomes" id="UP001230504"/>
    </source>
</evidence>
<keyword evidence="2" id="KW-1185">Reference proteome</keyword>
<evidence type="ECO:0000313" key="1">
    <source>
        <dbReference type="EMBL" id="KAK1598953.1"/>
    </source>
</evidence>
<reference evidence="1" key="1">
    <citation type="submission" date="2021-06" db="EMBL/GenBank/DDBJ databases">
        <title>Comparative genomics, transcriptomics and evolutionary studies reveal genomic signatures of adaptation to plant cell wall in hemibiotrophic fungi.</title>
        <authorList>
            <consortium name="DOE Joint Genome Institute"/>
            <person name="Baroncelli R."/>
            <person name="Diaz J.F."/>
            <person name="Benocci T."/>
            <person name="Peng M."/>
            <person name="Battaglia E."/>
            <person name="Haridas S."/>
            <person name="Andreopoulos W."/>
            <person name="Labutti K."/>
            <person name="Pangilinan J."/>
            <person name="Floch G.L."/>
            <person name="Makela M.R."/>
            <person name="Henrissat B."/>
            <person name="Grigoriev I.V."/>
            <person name="Crouch J.A."/>
            <person name="De Vries R.P."/>
            <person name="Sukno S.A."/>
            <person name="Thon M.R."/>
        </authorList>
    </citation>
    <scope>NUCLEOTIDE SEQUENCE</scope>
    <source>
        <strain evidence="1">CBS 125086</strain>
    </source>
</reference>
<dbReference type="AlphaFoldDB" id="A0AAD8VBD5"/>
<sequence>MTKMLPIGSSLLACHRCTNILGIIVVWTEVPLRARRLQCLASAMGVLEGLPLTFAARNACSPFTRSLPFP</sequence>
<name>A0AAD8VBD5_9PEZI</name>
<proteinExistence type="predicted"/>
<comment type="caution">
    <text evidence="1">The sequence shown here is derived from an EMBL/GenBank/DDBJ whole genome shotgun (WGS) entry which is preliminary data.</text>
</comment>